<dbReference type="EMBL" id="QTKU01000005">
    <property type="protein sequence ID" value="MBS8262502.1"/>
    <property type="molecule type" value="Genomic_DNA"/>
</dbReference>
<reference evidence="2" key="1">
    <citation type="submission" date="2018-08" db="EMBL/GenBank/DDBJ databases">
        <authorList>
            <person name="Jin W."/>
            <person name="Wang H."/>
            <person name="Yang Y."/>
            <person name="Li M."/>
            <person name="Liu J."/>
        </authorList>
    </citation>
    <scope>NUCLEOTIDE SEQUENCE</scope>
    <source>
        <strain evidence="2">AESS21</strain>
    </source>
</reference>
<dbReference type="Pfam" id="PF09476">
    <property type="entry name" value="Pilus_CpaD"/>
    <property type="match status" value="1"/>
</dbReference>
<dbReference type="InterPro" id="IPR013361">
    <property type="entry name" value="Pilus_CpaD"/>
</dbReference>
<dbReference type="InterPro" id="IPR019027">
    <property type="entry name" value="Pilus_biogenesis_CpaD-related"/>
</dbReference>
<dbReference type="NCBIfam" id="TIGR02522">
    <property type="entry name" value="pilus_cpaD"/>
    <property type="match status" value="1"/>
</dbReference>
<proteinExistence type="predicted"/>
<evidence type="ECO:0000313" key="2">
    <source>
        <dbReference type="EMBL" id="MBS8262502.1"/>
    </source>
</evidence>
<evidence type="ECO:0000313" key="3">
    <source>
        <dbReference type="Proteomes" id="UP000705379"/>
    </source>
</evidence>
<organism evidence="2 3">
    <name type="scientific">Roseibium polysiphoniae</name>
    <dbReference type="NCBI Taxonomy" id="2571221"/>
    <lineage>
        <taxon>Bacteria</taxon>
        <taxon>Pseudomonadati</taxon>
        <taxon>Pseudomonadota</taxon>
        <taxon>Alphaproteobacteria</taxon>
        <taxon>Hyphomicrobiales</taxon>
        <taxon>Stappiaceae</taxon>
        <taxon>Roseibium</taxon>
    </lineage>
</organism>
<comment type="caution">
    <text evidence="2">The sequence shown here is derived from an EMBL/GenBank/DDBJ whole genome shotgun (WGS) entry which is preliminary data.</text>
</comment>
<dbReference type="PROSITE" id="PS51257">
    <property type="entry name" value="PROKAR_LIPOPROTEIN"/>
    <property type="match status" value="1"/>
</dbReference>
<feature type="signal peptide" evidence="1">
    <location>
        <begin position="1"/>
        <end position="19"/>
    </location>
</feature>
<evidence type="ECO:0000256" key="1">
    <source>
        <dbReference type="SAM" id="SignalP"/>
    </source>
</evidence>
<gene>
    <name evidence="2" type="ORF">DYI23_19915</name>
</gene>
<sequence>MFPKVRSLAVCLLGTGLLAGCQTQSVENQSAMLAANDYQLRHPIVITEQPETLDLPIGFNTRGLNRHLSDSVAAFASQSKANGDGKVEILVPSGSGNEAAVHAVVPSIRAALKRGGVSGRQTATRSYRVEDASAEAPIRLSYARVMATAGPCGEWPKDIGGSVNQNNDYYNFGCAHQANLAAMVNNPADLITPRASTPSDQMRRAVVYEKFRAGEVTASEYKEGDGATVSE</sequence>
<keyword evidence="1" id="KW-0732">Signal</keyword>
<reference evidence="2" key="2">
    <citation type="journal article" date="2021" name="Microorganisms">
        <title>Bacterial Dimethylsulfoniopropionate Biosynthesis in the East China Sea.</title>
        <authorList>
            <person name="Liu J."/>
            <person name="Zhang Y."/>
            <person name="Liu J."/>
            <person name="Zhong H."/>
            <person name="Williams B.T."/>
            <person name="Zheng Y."/>
            <person name="Curson A.R.J."/>
            <person name="Sun C."/>
            <person name="Sun H."/>
            <person name="Song D."/>
            <person name="Wagner Mackenzie B."/>
            <person name="Bermejo Martinez A."/>
            <person name="Todd J.D."/>
            <person name="Zhang X.H."/>
        </authorList>
    </citation>
    <scope>NUCLEOTIDE SEQUENCE</scope>
    <source>
        <strain evidence="2">AESS21</strain>
    </source>
</reference>
<dbReference type="AlphaFoldDB" id="A0A944CH67"/>
<dbReference type="Proteomes" id="UP000705379">
    <property type="component" value="Unassembled WGS sequence"/>
</dbReference>
<protein>
    <submittedName>
        <fullName evidence="2">Pilus assembly protein</fullName>
    </submittedName>
</protein>
<feature type="chain" id="PRO_5037290555" evidence="1">
    <location>
        <begin position="20"/>
        <end position="231"/>
    </location>
</feature>
<name>A0A944CH67_9HYPH</name>
<accession>A0A944CH67</accession>